<feature type="binding site" description="in other chain" evidence="10">
    <location>
        <begin position="266"/>
        <end position="267"/>
    </location>
    <ligand>
        <name>ATP</name>
        <dbReference type="ChEBI" id="CHEBI:30616"/>
        <note>ligand shared between two neighboring subunits</note>
    </ligand>
</feature>
<dbReference type="PIRSF" id="PIRSF000497">
    <property type="entry name" value="MAT"/>
    <property type="match status" value="1"/>
</dbReference>
<keyword evidence="9 10" id="KW-0630">Potassium</keyword>
<keyword evidence="4 10" id="KW-0808">Transferase</keyword>
<evidence type="ECO:0000256" key="2">
    <source>
        <dbReference type="ARBA" id="ARBA00009685"/>
    </source>
</evidence>
<dbReference type="InterPro" id="IPR022630">
    <property type="entry name" value="S-AdoMet_synt_C"/>
</dbReference>
<keyword evidence="5 10" id="KW-0479">Metal-binding</keyword>
<dbReference type="FunFam" id="3.30.300.10:FF:000003">
    <property type="entry name" value="S-adenosylmethionine synthase"/>
    <property type="match status" value="1"/>
</dbReference>
<comment type="function">
    <text evidence="10">Catalyzes the formation of S-adenosylmethionine (AdoMet) from methionine and ATP. The overall synthetic reaction is composed of two sequential steps, AdoMet formation and the subsequent tripolyphosphate hydrolysis which occurs prior to release of AdoMet from the enzyme.</text>
</comment>
<dbReference type="InterPro" id="IPR022636">
    <property type="entry name" value="S-AdoMet_synthetase_sfam"/>
</dbReference>
<evidence type="ECO:0000256" key="10">
    <source>
        <dbReference type="HAMAP-Rule" id="MF_00086"/>
    </source>
</evidence>
<dbReference type="NCBIfam" id="TIGR01034">
    <property type="entry name" value="metK"/>
    <property type="match status" value="1"/>
</dbReference>
<dbReference type="GO" id="GO:0004478">
    <property type="term" value="F:methionine adenosyltransferase activity"/>
    <property type="evidence" value="ECO:0007669"/>
    <property type="project" value="UniProtKB-UniRule"/>
</dbReference>
<feature type="region of interest" description="Flexible loop" evidence="10">
    <location>
        <begin position="108"/>
        <end position="118"/>
    </location>
</feature>
<comment type="similarity">
    <text evidence="2 10 12">Belongs to the AdoMet synthase family.</text>
</comment>
<evidence type="ECO:0000313" key="16">
    <source>
        <dbReference type="EMBL" id="PFG33119.1"/>
    </source>
</evidence>
<feature type="binding site" evidence="10">
    <location>
        <position position="52"/>
    </location>
    <ligand>
        <name>K(+)</name>
        <dbReference type="ChEBI" id="CHEBI:29103"/>
    </ligand>
</feature>
<feature type="binding site" description="in other chain" evidence="10">
    <location>
        <position position="291"/>
    </location>
    <ligand>
        <name>L-methionine</name>
        <dbReference type="ChEBI" id="CHEBI:57844"/>
        <note>ligand shared between two neighboring subunits</note>
    </ligand>
</feature>
<feature type="binding site" description="in other chain" evidence="10">
    <location>
        <position position="108"/>
    </location>
    <ligand>
        <name>L-methionine</name>
        <dbReference type="ChEBI" id="CHEBI:57844"/>
        <note>ligand shared between two neighboring subunits</note>
    </ligand>
</feature>
<comment type="catalytic activity">
    <reaction evidence="10">
        <text>L-methionine + ATP + H2O = S-adenosyl-L-methionine + phosphate + diphosphate</text>
        <dbReference type="Rhea" id="RHEA:21080"/>
        <dbReference type="ChEBI" id="CHEBI:15377"/>
        <dbReference type="ChEBI" id="CHEBI:30616"/>
        <dbReference type="ChEBI" id="CHEBI:33019"/>
        <dbReference type="ChEBI" id="CHEBI:43474"/>
        <dbReference type="ChEBI" id="CHEBI:57844"/>
        <dbReference type="ChEBI" id="CHEBI:59789"/>
        <dbReference type="EC" id="2.5.1.6"/>
    </reaction>
</comment>
<dbReference type="Pfam" id="PF00438">
    <property type="entry name" value="S-AdoMet_synt_N"/>
    <property type="match status" value="1"/>
</dbReference>
<feature type="binding site" description="in other chain" evidence="10">
    <location>
        <position position="65"/>
    </location>
    <ligand>
        <name>L-methionine</name>
        <dbReference type="ChEBI" id="CHEBI:57844"/>
        <note>ligand shared between two neighboring subunits</note>
    </ligand>
</feature>
<dbReference type="InterPro" id="IPR022631">
    <property type="entry name" value="ADOMET_SYNTHASE_CS"/>
</dbReference>
<comment type="caution">
    <text evidence="10">Lacks conserved residue(s) required for the propagation of feature annotation.</text>
</comment>
<dbReference type="PROSITE" id="PS00376">
    <property type="entry name" value="ADOMET_SYNTHASE_1"/>
    <property type="match status" value="1"/>
</dbReference>
<dbReference type="InterPro" id="IPR022628">
    <property type="entry name" value="S-AdoMet_synt_N"/>
</dbReference>
<feature type="binding site" evidence="10">
    <location>
        <position position="283"/>
    </location>
    <ligand>
        <name>ATP</name>
        <dbReference type="ChEBI" id="CHEBI:30616"/>
        <note>ligand shared between two neighboring subunits</note>
    </ligand>
</feature>
<feature type="domain" description="S-adenosylmethionine synthetase N-terminal" evidence="13">
    <location>
        <begin position="14"/>
        <end position="110"/>
    </location>
</feature>
<dbReference type="Pfam" id="PF02773">
    <property type="entry name" value="S-AdoMet_synt_C"/>
    <property type="match status" value="1"/>
</dbReference>
<dbReference type="SUPFAM" id="SSF55973">
    <property type="entry name" value="S-adenosylmethionine synthetase"/>
    <property type="match status" value="3"/>
</dbReference>
<evidence type="ECO:0000256" key="12">
    <source>
        <dbReference type="RuleBase" id="RU004462"/>
    </source>
</evidence>
<keyword evidence="8 10" id="KW-0460">Magnesium</keyword>
<dbReference type="AlphaFoldDB" id="A0A2A9E4L0"/>
<dbReference type="EMBL" id="PDJG01000001">
    <property type="protein sequence ID" value="PFG33119.1"/>
    <property type="molecule type" value="Genomic_DNA"/>
</dbReference>
<accession>A0A2A9E4L0</accession>
<feature type="binding site" description="in other chain" evidence="10">
    <location>
        <position position="24"/>
    </location>
    <ligand>
        <name>ATP</name>
        <dbReference type="ChEBI" id="CHEBI:30616"/>
        <note>ligand shared between two neighboring subunits</note>
    </ligand>
</feature>
<evidence type="ECO:0000256" key="3">
    <source>
        <dbReference type="ARBA" id="ARBA00022563"/>
    </source>
</evidence>
<dbReference type="CDD" id="cd18079">
    <property type="entry name" value="S-AdoMet_synt"/>
    <property type="match status" value="1"/>
</dbReference>
<proteinExistence type="inferred from homology"/>
<name>A0A2A9E4L0_9MICO</name>
<organism evidence="16 17">
    <name type="scientific">Sanguibacter antarcticus</name>
    <dbReference type="NCBI Taxonomy" id="372484"/>
    <lineage>
        <taxon>Bacteria</taxon>
        <taxon>Bacillati</taxon>
        <taxon>Actinomycetota</taxon>
        <taxon>Actinomycetes</taxon>
        <taxon>Micrococcales</taxon>
        <taxon>Sanguibacteraceae</taxon>
        <taxon>Sanguibacter</taxon>
    </lineage>
</organism>
<keyword evidence="17" id="KW-1185">Reference proteome</keyword>
<feature type="domain" description="S-adenosylmethionine synthetase C-terminal" evidence="15">
    <location>
        <begin position="254"/>
        <end position="393"/>
    </location>
</feature>
<dbReference type="PROSITE" id="PS00377">
    <property type="entry name" value="ADOMET_SYNTHASE_2"/>
    <property type="match status" value="1"/>
</dbReference>
<evidence type="ECO:0000256" key="9">
    <source>
        <dbReference type="ARBA" id="ARBA00022958"/>
    </source>
</evidence>
<protein>
    <recommendedName>
        <fullName evidence="10">S-adenosylmethionine synthase</fullName>
        <shortName evidence="10">AdoMet synthase</shortName>
        <ecNumber evidence="10">2.5.1.6</ecNumber>
    </recommendedName>
    <alternativeName>
        <fullName evidence="10">MAT</fullName>
    </alternativeName>
    <alternativeName>
        <fullName evidence="10">Methionine adenosyltransferase</fullName>
    </alternativeName>
</protein>
<dbReference type="PANTHER" id="PTHR11964">
    <property type="entry name" value="S-ADENOSYLMETHIONINE SYNTHETASE"/>
    <property type="match status" value="1"/>
</dbReference>
<dbReference type="InterPro" id="IPR022629">
    <property type="entry name" value="S-AdoMet_synt_central"/>
</dbReference>
<keyword evidence="3 10" id="KW-0554">One-carbon metabolism</keyword>
<evidence type="ECO:0000259" key="13">
    <source>
        <dbReference type="Pfam" id="PF00438"/>
    </source>
</evidence>
<dbReference type="GO" id="GO:0005524">
    <property type="term" value="F:ATP binding"/>
    <property type="evidence" value="ECO:0007669"/>
    <property type="project" value="UniProtKB-UniRule"/>
</dbReference>
<dbReference type="HAMAP" id="MF_00086">
    <property type="entry name" value="S_AdoMet_synth1"/>
    <property type="match status" value="1"/>
</dbReference>
<reference evidence="16 17" key="1">
    <citation type="submission" date="2017-10" db="EMBL/GenBank/DDBJ databases">
        <title>Sequencing the genomes of 1000 actinobacteria strains.</title>
        <authorList>
            <person name="Klenk H.-P."/>
        </authorList>
    </citation>
    <scope>NUCLEOTIDE SEQUENCE [LARGE SCALE GENOMIC DNA]</scope>
    <source>
        <strain evidence="16 17">DSM 18966</strain>
    </source>
</reference>
<gene>
    <name evidence="10" type="primary">metK</name>
    <name evidence="16" type="ORF">ATL42_0979</name>
</gene>
<dbReference type="EC" id="2.5.1.6" evidence="10"/>
<dbReference type="InterPro" id="IPR002133">
    <property type="entry name" value="S-AdoMet_synthetase"/>
</dbReference>
<keyword evidence="6 10" id="KW-0547">Nucleotide-binding</keyword>
<comment type="subunit">
    <text evidence="10">Homotetramer; dimer of dimers.</text>
</comment>
<dbReference type="GO" id="GO:0006556">
    <property type="term" value="P:S-adenosylmethionine biosynthetic process"/>
    <property type="evidence" value="ECO:0007669"/>
    <property type="project" value="UniProtKB-UniRule"/>
</dbReference>
<feature type="binding site" evidence="10">
    <location>
        <position position="260"/>
    </location>
    <ligand>
        <name>L-methionine</name>
        <dbReference type="ChEBI" id="CHEBI:57844"/>
        <note>ligand shared between two neighboring subunits</note>
    </ligand>
</feature>
<dbReference type="Gene3D" id="3.30.300.10">
    <property type="match status" value="3"/>
</dbReference>
<comment type="cofactor">
    <cofactor evidence="10">
        <name>Mg(2+)</name>
        <dbReference type="ChEBI" id="CHEBI:18420"/>
    </cofactor>
    <text evidence="10">Binds 2 divalent ions per subunit.</text>
</comment>
<feature type="binding site" evidence="10">
    <location>
        <position position="287"/>
    </location>
    <ligand>
        <name>ATP</name>
        <dbReference type="ChEBI" id="CHEBI:30616"/>
        <note>ligand shared between two neighboring subunits</note>
    </ligand>
</feature>
<evidence type="ECO:0000256" key="11">
    <source>
        <dbReference type="RuleBase" id="RU000542"/>
    </source>
</evidence>
<feature type="binding site" description="in other chain" evidence="10">
    <location>
        <begin position="184"/>
        <end position="186"/>
    </location>
    <ligand>
        <name>ATP</name>
        <dbReference type="ChEBI" id="CHEBI:30616"/>
        <note>ligand shared between two neighboring subunits</note>
    </ligand>
</feature>
<comment type="cofactor">
    <cofactor evidence="10">
        <name>K(+)</name>
        <dbReference type="ChEBI" id="CHEBI:29103"/>
    </cofactor>
    <text evidence="10">Binds 1 potassium ion per subunit.</text>
</comment>
<evidence type="ECO:0000256" key="8">
    <source>
        <dbReference type="ARBA" id="ARBA00022842"/>
    </source>
</evidence>
<keyword evidence="7 10" id="KW-0067">ATP-binding</keyword>
<dbReference type="GO" id="GO:0000287">
    <property type="term" value="F:magnesium ion binding"/>
    <property type="evidence" value="ECO:0007669"/>
    <property type="project" value="UniProtKB-UniRule"/>
</dbReference>
<evidence type="ECO:0000259" key="15">
    <source>
        <dbReference type="Pfam" id="PF02773"/>
    </source>
</evidence>
<evidence type="ECO:0000256" key="1">
    <source>
        <dbReference type="ARBA" id="ARBA00005224"/>
    </source>
</evidence>
<comment type="subcellular location">
    <subcellularLocation>
        <location evidence="10 11">Cytoplasm</location>
    </subcellularLocation>
</comment>
<keyword evidence="10" id="KW-0963">Cytoplasm</keyword>
<dbReference type="Proteomes" id="UP000225548">
    <property type="component" value="Unassembled WGS sequence"/>
</dbReference>
<comment type="caution">
    <text evidence="16">The sequence shown here is derived from an EMBL/GenBank/DDBJ whole genome shotgun (WGS) entry which is preliminary data.</text>
</comment>
<comment type="pathway">
    <text evidence="1 10">Amino-acid biosynthesis; S-adenosyl-L-methionine biosynthesis; S-adenosyl-L-methionine from L-methionine: step 1/1.</text>
</comment>
<evidence type="ECO:0000313" key="17">
    <source>
        <dbReference type="Proteomes" id="UP000225548"/>
    </source>
</evidence>
<evidence type="ECO:0000256" key="5">
    <source>
        <dbReference type="ARBA" id="ARBA00022723"/>
    </source>
</evidence>
<dbReference type="Pfam" id="PF02772">
    <property type="entry name" value="S-AdoMet_synt_M"/>
    <property type="match status" value="1"/>
</dbReference>
<dbReference type="GO" id="GO:0006730">
    <property type="term" value="P:one-carbon metabolic process"/>
    <property type="evidence" value="ECO:0007669"/>
    <property type="project" value="UniProtKB-KW"/>
</dbReference>
<feature type="binding site" evidence="10">
    <location>
        <position position="26"/>
    </location>
    <ligand>
        <name>Mg(2+)</name>
        <dbReference type="ChEBI" id="CHEBI:18420"/>
    </ligand>
</feature>
<dbReference type="GO" id="GO:0005737">
    <property type="term" value="C:cytoplasm"/>
    <property type="evidence" value="ECO:0007669"/>
    <property type="project" value="UniProtKB-SubCell"/>
</dbReference>
<evidence type="ECO:0000256" key="4">
    <source>
        <dbReference type="ARBA" id="ARBA00022679"/>
    </source>
</evidence>
<evidence type="ECO:0000256" key="6">
    <source>
        <dbReference type="ARBA" id="ARBA00022741"/>
    </source>
</evidence>
<dbReference type="UniPathway" id="UPA00315">
    <property type="reaction ID" value="UER00080"/>
</dbReference>
<sequence length="404" mass="42874">MSSYPCHMTDSLRLFTSESVTEGHPDKVCDQISDSILDALLEQDPASRVAVETLVTTGLVHVAGEVSTEAYVEIPAIVRQVVKQIGYTSSSIGFDGDSCGVSVSIGQQSPDIAQGVDKALEQRIDSGALDPLDMQGAGDQGLMFGYATDETATLLPLPIFVAHRLAELLAQVRKDGSLPGLRPDGKTQVTIAYDGERAVGVDTIVVSTQHDPDVRQDDLAVAVAELVVAPVLGLLDLPSADHRLIVNPTGTFVVGGPKGDAGLTGRKIIVDTYGGMARHGGGAFSGKDPSKVDRSAAYATRWVAKNVVAAGLARRCEVQVAYAIGKAHPVGLYVETFGTETVPLDRITSAIRAVFDLRPGAIVRDLDLLRPIYAQTAAYGHFGRELPDFTWERTDRVADLLSAV</sequence>
<feature type="binding site" evidence="10">
    <location>
        <position position="260"/>
    </location>
    <ligand>
        <name>ATP</name>
        <dbReference type="ChEBI" id="CHEBI:30616"/>
        <note>ligand shared between two neighboring subunits</note>
    </ligand>
</feature>
<evidence type="ECO:0000256" key="7">
    <source>
        <dbReference type="ARBA" id="ARBA00022840"/>
    </source>
</evidence>
<evidence type="ECO:0000259" key="14">
    <source>
        <dbReference type="Pfam" id="PF02772"/>
    </source>
</evidence>
<feature type="domain" description="S-adenosylmethionine synthetase central" evidence="14">
    <location>
        <begin position="135"/>
        <end position="252"/>
    </location>
</feature>